<comment type="caution">
    <text evidence="1">The sequence shown here is derived from an EMBL/GenBank/DDBJ whole genome shotgun (WGS) entry which is preliminary data.</text>
</comment>
<protein>
    <submittedName>
        <fullName evidence="1">Uncharacterized protein</fullName>
    </submittedName>
</protein>
<keyword evidence="2" id="KW-1185">Reference proteome</keyword>
<organism evidence="1 2">
    <name type="scientific">Cerrena zonata</name>
    <dbReference type="NCBI Taxonomy" id="2478898"/>
    <lineage>
        <taxon>Eukaryota</taxon>
        <taxon>Fungi</taxon>
        <taxon>Dikarya</taxon>
        <taxon>Basidiomycota</taxon>
        <taxon>Agaricomycotina</taxon>
        <taxon>Agaricomycetes</taxon>
        <taxon>Polyporales</taxon>
        <taxon>Cerrenaceae</taxon>
        <taxon>Cerrena</taxon>
    </lineage>
</organism>
<accession>A0AAW0FCK6</accession>
<reference evidence="1 2" key="1">
    <citation type="submission" date="2022-09" db="EMBL/GenBank/DDBJ databases">
        <authorList>
            <person name="Palmer J.M."/>
        </authorList>
    </citation>
    <scope>NUCLEOTIDE SEQUENCE [LARGE SCALE GENOMIC DNA]</scope>
    <source>
        <strain evidence="1 2">DSM 7382</strain>
    </source>
</reference>
<sequence length="291" mass="32054">MNNSSSYISTDLYSTAVFLRDQLRKVEERCRTGKERVERLKEDRTALAEAVKWFELVEQNEQSATNELRNELLIVKAEQSRGIWPLSSATAPCRKPSLDGIASSLSLEVSRPSLLERLQPAITLEDNPSEMFGLLSVPTGGSTSTTSSLRRAFPGTWKQKIAHFLPDVRDVFTSTSQLAEATVSEDDAPRAFGASAGHRVNATSTERYAFKPKYNGGTALKKTKANKPHRKSNKPYVPLLFSKARLMKKKNKEKRLTTASLKISGPFLATPIASGGNFKETSGAGFAGIHY</sequence>
<evidence type="ECO:0000313" key="1">
    <source>
        <dbReference type="EMBL" id="KAK7677009.1"/>
    </source>
</evidence>
<name>A0AAW0FCK6_9APHY</name>
<proteinExistence type="predicted"/>
<evidence type="ECO:0000313" key="2">
    <source>
        <dbReference type="Proteomes" id="UP001385951"/>
    </source>
</evidence>
<dbReference type="EMBL" id="JASBNA010000098">
    <property type="protein sequence ID" value="KAK7677009.1"/>
    <property type="molecule type" value="Genomic_DNA"/>
</dbReference>
<dbReference type="AlphaFoldDB" id="A0AAW0FCK6"/>
<gene>
    <name evidence="1" type="ORF">QCA50_020038</name>
</gene>
<dbReference type="Proteomes" id="UP001385951">
    <property type="component" value="Unassembled WGS sequence"/>
</dbReference>